<dbReference type="EMBL" id="JN885994">
    <property type="protein sequence ID" value="AEX62206.1"/>
    <property type="molecule type" value="Genomic_DNA"/>
</dbReference>
<evidence type="ECO:0000313" key="2">
    <source>
        <dbReference type="EMBL" id="AEX62206.1"/>
    </source>
</evidence>
<accession>H2ECT3</accession>
<keyword evidence="1" id="KW-0472">Membrane</keyword>
<gene>
    <name evidence="2" type="ORF">mv_L1</name>
</gene>
<evidence type="ECO:0000256" key="1">
    <source>
        <dbReference type="SAM" id="Phobius"/>
    </source>
</evidence>
<protein>
    <submittedName>
        <fullName evidence="2">Uncharacterized protein</fullName>
    </submittedName>
</protein>
<keyword evidence="1" id="KW-0812">Transmembrane</keyword>
<proteinExistence type="predicted"/>
<organism evidence="2">
    <name type="scientific">Moumouvirus sp. 'Monve'</name>
    <dbReference type="NCBI Taxonomy" id="1128131"/>
    <lineage>
        <taxon>Viruses</taxon>
        <taxon>Varidnaviria</taxon>
        <taxon>Bamfordvirae</taxon>
        <taxon>Nucleocytoviricota</taxon>
        <taxon>Megaviricetes</taxon>
        <taxon>Imitervirales</taxon>
        <taxon>Mimiviridae</taxon>
        <taxon>Megamimivirinae</taxon>
        <taxon>Moumouvirus</taxon>
    </lineage>
</organism>
<sequence length="69" mass="8183">MLYLLCLTKLCNADNSNKFWEYLLRLSDFVNDQFTKFITCSDIYIINIANCLIVYLITFIIVYILVLFV</sequence>
<feature type="transmembrane region" description="Helical" evidence="1">
    <location>
        <begin position="43"/>
        <end position="68"/>
    </location>
</feature>
<reference evidence="2" key="1">
    <citation type="submission" date="2011-10" db="EMBL/GenBank/DDBJ databases">
        <title>Provirophages and transpovirons: unique mobilome of giant viruses.</title>
        <authorList>
            <person name="Desnues C."/>
            <person name="LaScola B."/>
            <person name="Yutin N."/>
            <person name="Fournous G."/>
            <person name="Koonin E."/>
            <person name="Raoult D."/>
        </authorList>
    </citation>
    <scope>NUCLEOTIDE SEQUENCE</scope>
    <source>
        <strain evidence="2">Mv13-mv</strain>
    </source>
</reference>
<keyword evidence="1" id="KW-1133">Transmembrane helix</keyword>
<name>H2ECT3_9VIRU</name>